<keyword evidence="1" id="KW-0472">Membrane</keyword>
<evidence type="ECO:0000256" key="1">
    <source>
        <dbReference type="SAM" id="Phobius"/>
    </source>
</evidence>
<keyword evidence="1" id="KW-0812">Transmembrane</keyword>
<keyword evidence="3" id="KW-1185">Reference proteome</keyword>
<sequence length="101" mass="11702">MNTTTQLLLIIGLLSFIIAGLLVLIARLRRKQVRLLSGNTELRDLYRDAVSYHQQERAGNEKYIRQQHELLLSYQTLVKDQSLRIEELKADLTGAKQMHLN</sequence>
<evidence type="ECO:0000313" key="2">
    <source>
        <dbReference type="EMBL" id="MBD2752019.1"/>
    </source>
</evidence>
<evidence type="ECO:0000313" key="3">
    <source>
        <dbReference type="Proteomes" id="UP000653797"/>
    </source>
</evidence>
<accession>A0A927GBV9</accession>
<protein>
    <submittedName>
        <fullName evidence="2">Uncharacterized protein</fullName>
    </submittedName>
</protein>
<dbReference type="Proteomes" id="UP000653797">
    <property type="component" value="Unassembled WGS sequence"/>
</dbReference>
<gene>
    <name evidence="2" type="ORF">IC230_03885</name>
</gene>
<dbReference type="EMBL" id="JACXAA010000001">
    <property type="protein sequence ID" value="MBD2752019.1"/>
    <property type="molecule type" value="Genomic_DNA"/>
</dbReference>
<reference evidence="2" key="1">
    <citation type="submission" date="2020-09" db="EMBL/GenBank/DDBJ databases">
        <authorList>
            <person name="Kim M.K."/>
        </authorList>
    </citation>
    <scope>NUCLEOTIDE SEQUENCE</scope>
    <source>
        <strain evidence="2">BT704</strain>
    </source>
</reference>
<comment type="caution">
    <text evidence="2">The sequence shown here is derived from an EMBL/GenBank/DDBJ whole genome shotgun (WGS) entry which is preliminary data.</text>
</comment>
<keyword evidence="1" id="KW-1133">Transmembrane helix</keyword>
<proteinExistence type="predicted"/>
<feature type="transmembrane region" description="Helical" evidence="1">
    <location>
        <begin position="6"/>
        <end position="26"/>
    </location>
</feature>
<organism evidence="2 3">
    <name type="scientific">Spirosoma validum</name>
    <dbReference type="NCBI Taxonomy" id="2771355"/>
    <lineage>
        <taxon>Bacteria</taxon>
        <taxon>Pseudomonadati</taxon>
        <taxon>Bacteroidota</taxon>
        <taxon>Cytophagia</taxon>
        <taxon>Cytophagales</taxon>
        <taxon>Cytophagaceae</taxon>
        <taxon>Spirosoma</taxon>
    </lineage>
</organism>
<dbReference type="AlphaFoldDB" id="A0A927GBV9"/>
<name>A0A927GBV9_9BACT</name>
<dbReference type="RefSeq" id="WP_191037637.1">
    <property type="nucleotide sequence ID" value="NZ_JACXAA010000001.1"/>
</dbReference>